<proteinExistence type="predicted"/>
<organism evidence="1">
    <name type="scientific">Anguilla anguilla</name>
    <name type="common">European freshwater eel</name>
    <name type="synonym">Muraena anguilla</name>
    <dbReference type="NCBI Taxonomy" id="7936"/>
    <lineage>
        <taxon>Eukaryota</taxon>
        <taxon>Metazoa</taxon>
        <taxon>Chordata</taxon>
        <taxon>Craniata</taxon>
        <taxon>Vertebrata</taxon>
        <taxon>Euteleostomi</taxon>
        <taxon>Actinopterygii</taxon>
        <taxon>Neopterygii</taxon>
        <taxon>Teleostei</taxon>
        <taxon>Anguilliformes</taxon>
        <taxon>Anguillidae</taxon>
        <taxon>Anguilla</taxon>
    </lineage>
</organism>
<sequence>MKLSTLLLLPNRVLAVSANT</sequence>
<accession>A0A0E9PYI6</accession>
<dbReference type="AlphaFoldDB" id="A0A0E9PYI6"/>
<name>A0A0E9PYI6_ANGAN</name>
<reference evidence="1" key="1">
    <citation type="submission" date="2014-11" db="EMBL/GenBank/DDBJ databases">
        <authorList>
            <person name="Amaro Gonzalez C."/>
        </authorList>
    </citation>
    <scope>NUCLEOTIDE SEQUENCE</scope>
</reference>
<evidence type="ECO:0000313" key="1">
    <source>
        <dbReference type="EMBL" id="JAH08923.1"/>
    </source>
</evidence>
<dbReference type="EMBL" id="GBXM01099654">
    <property type="protein sequence ID" value="JAH08923.1"/>
    <property type="molecule type" value="Transcribed_RNA"/>
</dbReference>
<reference evidence="1" key="2">
    <citation type="journal article" date="2015" name="Fish Shellfish Immunol.">
        <title>Early steps in the European eel (Anguilla anguilla)-Vibrio vulnificus interaction in the gills: Role of the RtxA13 toxin.</title>
        <authorList>
            <person name="Callol A."/>
            <person name="Pajuelo D."/>
            <person name="Ebbesson L."/>
            <person name="Teles M."/>
            <person name="MacKenzie S."/>
            <person name="Amaro C."/>
        </authorList>
    </citation>
    <scope>NUCLEOTIDE SEQUENCE</scope>
</reference>
<protein>
    <submittedName>
        <fullName evidence="1">Uncharacterized protein</fullName>
    </submittedName>
</protein>